<accession>A0A397HRK3</accession>
<dbReference type="AlphaFoldDB" id="A0A397HRK3"/>
<organism evidence="1 2">
    <name type="scientific">Diversispora epigaea</name>
    <dbReference type="NCBI Taxonomy" id="1348612"/>
    <lineage>
        <taxon>Eukaryota</taxon>
        <taxon>Fungi</taxon>
        <taxon>Fungi incertae sedis</taxon>
        <taxon>Mucoromycota</taxon>
        <taxon>Glomeromycotina</taxon>
        <taxon>Glomeromycetes</taxon>
        <taxon>Diversisporales</taxon>
        <taxon>Diversisporaceae</taxon>
        <taxon>Diversispora</taxon>
    </lineage>
</organism>
<dbReference type="OrthoDB" id="2372300at2759"/>
<evidence type="ECO:0000313" key="2">
    <source>
        <dbReference type="Proteomes" id="UP000266861"/>
    </source>
</evidence>
<protein>
    <submittedName>
        <fullName evidence="1">Uncharacterized protein</fullName>
    </submittedName>
</protein>
<proteinExistence type="predicted"/>
<comment type="caution">
    <text evidence="1">The sequence shown here is derived from an EMBL/GenBank/DDBJ whole genome shotgun (WGS) entry which is preliminary data.</text>
</comment>
<name>A0A397HRK3_9GLOM</name>
<dbReference type="Proteomes" id="UP000266861">
    <property type="component" value="Unassembled WGS sequence"/>
</dbReference>
<gene>
    <name evidence="1" type="ORF">Glove_313g30</name>
</gene>
<evidence type="ECO:0000313" key="1">
    <source>
        <dbReference type="EMBL" id="RHZ65632.1"/>
    </source>
</evidence>
<sequence>MSIVKPKNPFLPTNLEKWTIENFLTLKTTLKPYIRYFSFSNEGVLEKLFPYQKIPEPKLWQDINSRIIATNKPISSRVLSTRTIFNSNNTSRAST</sequence>
<reference evidence="1 2" key="1">
    <citation type="submission" date="2018-08" db="EMBL/GenBank/DDBJ databases">
        <title>Genome and evolution of the arbuscular mycorrhizal fungus Diversispora epigaea (formerly Glomus versiforme) and its bacterial endosymbionts.</title>
        <authorList>
            <person name="Sun X."/>
            <person name="Fei Z."/>
            <person name="Harrison M."/>
        </authorList>
    </citation>
    <scope>NUCLEOTIDE SEQUENCE [LARGE SCALE GENOMIC DNA]</scope>
    <source>
        <strain evidence="1 2">IT104</strain>
    </source>
</reference>
<dbReference type="EMBL" id="PQFF01000286">
    <property type="protein sequence ID" value="RHZ65632.1"/>
    <property type="molecule type" value="Genomic_DNA"/>
</dbReference>
<keyword evidence="2" id="KW-1185">Reference proteome</keyword>